<dbReference type="Proteomes" id="UP001163846">
    <property type="component" value="Unassembled WGS sequence"/>
</dbReference>
<proteinExistence type="predicted"/>
<protein>
    <submittedName>
        <fullName evidence="2">Uncharacterized protein</fullName>
    </submittedName>
</protein>
<evidence type="ECO:0000256" key="1">
    <source>
        <dbReference type="SAM" id="SignalP"/>
    </source>
</evidence>
<comment type="caution">
    <text evidence="2">The sequence shown here is derived from an EMBL/GenBank/DDBJ whole genome shotgun (WGS) entry which is preliminary data.</text>
</comment>
<dbReference type="EMBL" id="MU806007">
    <property type="protein sequence ID" value="KAJ3842395.1"/>
    <property type="molecule type" value="Genomic_DNA"/>
</dbReference>
<dbReference type="PROSITE" id="PS51257">
    <property type="entry name" value="PROKAR_LIPOPROTEIN"/>
    <property type="match status" value="1"/>
</dbReference>
<dbReference type="AlphaFoldDB" id="A0AA38PGV5"/>
<sequence>MVARQILVPLLIFGCILGFLTVQARPTPKVNPINQAYKQALSDNVARANWINLSRDTKYRFTCAGMKRNQLYFEEEGDSEIETLPLAFWKQGGENNHGIYNVTKDHFRLTGRKGLYEEKGDSKGPGGERTRYIVKLVDITSKEGESVASCEPHALDQVNIWHRTGIRKVAGEKFGAILMKLEAGEDISETKMWLQANRTERHTVLEAIKVKTREKVYKYAFETATNTDHILATDFHRKNVLVQIEEIRIRTFWGGYKHGGIKVIEVIIIDWGYPGVPCTWTEKPTELEFNLWFNERFNLLWLKLYHL</sequence>
<keyword evidence="1" id="KW-0732">Signal</keyword>
<name>A0AA38PGV5_9AGAR</name>
<gene>
    <name evidence="2" type="ORF">F5878DRAFT_607858</name>
</gene>
<keyword evidence="3" id="KW-1185">Reference proteome</keyword>
<feature type="chain" id="PRO_5041355937" evidence="1">
    <location>
        <begin position="19"/>
        <end position="307"/>
    </location>
</feature>
<evidence type="ECO:0000313" key="2">
    <source>
        <dbReference type="EMBL" id="KAJ3842395.1"/>
    </source>
</evidence>
<reference evidence="2" key="1">
    <citation type="submission" date="2022-08" db="EMBL/GenBank/DDBJ databases">
        <authorList>
            <consortium name="DOE Joint Genome Institute"/>
            <person name="Min B."/>
            <person name="Riley R."/>
            <person name="Sierra-Patev S."/>
            <person name="Naranjo-Ortiz M."/>
            <person name="Looney B."/>
            <person name="Konkel Z."/>
            <person name="Slot J.C."/>
            <person name="Sakamoto Y."/>
            <person name="Steenwyk J.L."/>
            <person name="Rokas A."/>
            <person name="Carro J."/>
            <person name="Camarero S."/>
            <person name="Ferreira P."/>
            <person name="Molpeceres G."/>
            <person name="Ruiz-Duenas F.J."/>
            <person name="Serrano A."/>
            <person name="Henrissat B."/>
            <person name="Drula E."/>
            <person name="Hughes K.W."/>
            <person name="Mata J.L."/>
            <person name="Ishikawa N.K."/>
            <person name="Vargas-Isla R."/>
            <person name="Ushijima S."/>
            <person name="Smith C.A."/>
            <person name="Ahrendt S."/>
            <person name="Andreopoulos W."/>
            <person name="He G."/>
            <person name="Labutti K."/>
            <person name="Lipzen A."/>
            <person name="Ng V."/>
            <person name="Sandor L."/>
            <person name="Barry K."/>
            <person name="Martinez A.T."/>
            <person name="Xiao Y."/>
            <person name="Gibbons J.G."/>
            <person name="Terashima K."/>
            <person name="Hibbett D.S."/>
            <person name="Grigoriev I.V."/>
        </authorList>
    </citation>
    <scope>NUCLEOTIDE SEQUENCE</scope>
    <source>
        <strain evidence="2">TFB9207</strain>
    </source>
</reference>
<evidence type="ECO:0000313" key="3">
    <source>
        <dbReference type="Proteomes" id="UP001163846"/>
    </source>
</evidence>
<accession>A0AA38PGV5</accession>
<organism evidence="2 3">
    <name type="scientific">Lentinula raphanica</name>
    <dbReference type="NCBI Taxonomy" id="153919"/>
    <lineage>
        <taxon>Eukaryota</taxon>
        <taxon>Fungi</taxon>
        <taxon>Dikarya</taxon>
        <taxon>Basidiomycota</taxon>
        <taxon>Agaricomycotina</taxon>
        <taxon>Agaricomycetes</taxon>
        <taxon>Agaricomycetidae</taxon>
        <taxon>Agaricales</taxon>
        <taxon>Marasmiineae</taxon>
        <taxon>Omphalotaceae</taxon>
        <taxon>Lentinula</taxon>
    </lineage>
</organism>
<feature type="signal peptide" evidence="1">
    <location>
        <begin position="1"/>
        <end position="18"/>
    </location>
</feature>